<organism evidence="3 4">
    <name type="scientific">Symbiobacterium thermophilum</name>
    <dbReference type="NCBI Taxonomy" id="2734"/>
    <lineage>
        <taxon>Bacteria</taxon>
        <taxon>Bacillati</taxon>
        <taxon>Bacillota</taxon>
        <taxon>Clostridia</taxon>
        <taxon>Eubacteriales</taxon>
        <taxon>Symbiobacteriaceae</taxon>
        <taxon>Symbiobacterium</taxon>
    </lineage>
</organism>
<evidence type="ECO:0000313" key="4">
    <source>
        <dbReference type="Proteomes" id="UP000732377"/>
    </source>
</evidence>
<dbReference type="InterPro" id="IPR047650">
    <property type="entry name" value="Transpos_IS110"/>
</dbReference>
<evidence type="ECO:0000259" key="2">
    <source>
        <dbReference type="Pfam" id="PF02371"/>
    </source>
</evidence>
<dbReference type="GO" id="GO:0003677">
    <property type="term" value="F:DNA binding"/>
    <property type="evidence" value="ECO:0007669"/>
    <property type="project" value="InterPro"/>
</dbReference>
<name>A0A953LJK9_SYMTR</name>
<dbReference type="PANTHER" id="PTHR33055">
    <property type="entry name" value="TRANSPOSASE FOR INSERTION SEQUENCE ELEMENT IS1111A"/>
    <property type="match status" value="1"/>
</dbReference>
<keyword evidence="1" id="KW-0812">Transmembrane</keyword>
<dbReference type="GO" id="GO:0004803">
    <property type="term" value="F:transposase activity"/>
    <property type="evidence" value="ECO:0007669"/>
    <property type="project" value="InterPro"/>
</dbReference>
<dbReference type="Pfam" id="PF02371">
    <property type="entry name" value="Transposase_20"/>
    <property type="match status" value="1"/>
</dbReference>
<comment type="caution">
    <text evidence="3">The sequence shown here is derived from an EMBL/GenBank/DDBJ whole genome shotgun (WGS) entry which is preliminary data.</text>
</comment>
<dbReference type="Proteomes" id="UP000732377">
    <property type="component" value="Unassembled WGS sequence"/>
</dbReference>
<keyword evidence="1" id="KW-0472">Membrane</keyword>
<keyword evidence="1" id="KW-1133">Transmembrane helix</keyword>
<dbReference type="PANTHER" id="PTHR33055:SF15">
    <property type="entry name" value="TRANSPOSASE-RELATED"/>
    <property type="match status" value="1"/>
</dbReference>
<evidence type="ECO:0000313" key="3">
    <source>
        <dbReference type="EMBL" id="MBY6278331.1"/>
    </source>
</evidence>
<feature type="domain" description="Transposase IS116/IS110/IS902 C-terminal" evidence="2">
    <location>
        <begin position="117"/>
        <end position="197"/>
    </location>
</feature>
<accession>A0A953LJK9</accession>
<reference evidence="3" key="1">
    <citation type="submission" date="2017-11" db="EMBL/GenBank/DDBJ databases">
        <title>Three new genomes from thermophilic consortium.</title>
        <authorList>
            <person name="Quaggio R."/>
            <person name="Amgarten D."/>
            <person name="Setubal J.C."/>
        </authorList>
    </citation>
    <scope>NUCLEOTIDE SEQUENCE</scope>
    <source>
        <strain evidence="3">ZCTH01-B2</strain>
    </source>
</reference>
<proteinExistence type="predicted"/>
<dbReference type="EMBL" id="PIUK01000452">
    <property type="protein sequence ID" value="MBY6278331.1"/>
    <property type="molecule type" value="Genomic_DNA"/>
</dbReference>
<protein>
    <recommendedName>
        <fullName evidence="2">Transposase IS116/IS110/IS902 C-terminal domain-containing protein</fullName>
    </recommendedName>
</protein>
<dbReference type="AlphaFoldDB" id="A0A953LJK9"/>
<dbReference type="InterPro" id="IPR003346">
    <property type="entry name" value="Transposase_20"/>
</dbReference>
<feature type="transmembrane region" description="Helical" evidence="1">
    <location>
        <begin position="118"/>
        <end position="137"/>
    </location>
</feature>
<gene>
    <name evidence="3" type="ORF">CWE10_19630</name>
</gene>
<dbReference type="GO" id="GO:0006313">
    <property type="term" value="P:DNA transposition"/>
    <property type="evidence" value="ECO:0007669"/>
    <property type="project" value="InterPro"/>
</dbReference>
<evidence type="ECO:0000256" key="1">
    <source>
        <dbReference type="SAM" id="Phobius"/>
    </source>
</evidence>
<sequence>MQLGWLRCSLSVPYRPYGCHPWKYVKCGYYFGTVSRLKSTRARFLNQIRAALRRNGYELPARANPKLQLTQEQLEVLPQAEKTLILSACRQADALNDEIASIDGEIARRLQGTAEVELLLTMTGLGPIAAAAIWAYIGDPRRFQSPKQVACYAGLDPSVYQSGDLSYHGRVSKNGNGMLRTYLIEAALKLARFDNGPLGAFWRRKSQQIGYKRATVALARKMLIIVDPEN</sequence>